<evidence type="ECO:0000313" key="7">
    <source>
        <dbReference type="EMBL" id="QES32710.1"/>
    </source>
</evidence>
<evidence type="ECO:0000256" key="1">
    <source>
        <dbReference type="ARBA" id="ARBA00022598"/>
    </source>
</evidence>
<dbReference type="InterPro" id="IPR014746">
    <property type="entry name" value="Gln_synth/guanido_kin_cat_dom"/>
</dbReference>
<evidence type="ECO:0000256" key="2">
    <source>
        <dbReference type="ARBA" id="ARBA00022741"/>
    </source>
</evidence>
<dbReference type="AlphaFoldDB" id="A0A5P2BRW7"/>
<comment type="similarity">
    <text evidence="5">Belongs to the glutamate--cysteine ligase type 2 family. YbdK subfamily.</text>
</comment>
<dbReference type="InterPro" id="IPR006336">
    <property type="entry name" value="GCS2"/>
</dbReference>
<gene>
    <name evidence="7" type="ORF">DEJ48_04220</name>
</gene>
<dbReference type="PANTHER" id="PTHR36510:SF1">
    <property type="entry name" value="GLUTAMATE--CYSTEINE LIGASE 2-RELATED"/>
    <property type="match status" value="1"/>
</dbReference>
<keyword evidence="3 5" id="KW-0067">ATP-binding</keyword>
<dbReference type="PANTHER" id="PTHR36510">
    <property type="entry name" value="GLUTAMATE--CYSTEINE LIGASE 2-RELATED"/>
    <property type="match status" value="1"/>
</dbReference>
<dbReference type="Pfam" id="PF04107">
    <property type="entry name" value="GCS2"/>
    <property type="match status" value="1"/>
</dbReference>
<dbReference type="Proteomes" id="UP000322927">
    <property type="component" value="Chromosome"/>
</dbReference>
<name>A0A5P2BRW7_STRVZ</name>
<comment type="catalytic activity">
    <reaction evidence="4 5">
        <text>L-cysteine + L-glutamate + ATP = gamma-L-glutamyl-L-cysteine + ADP + phosphate + H(+)</text>
        <dbReference type="Rhea" id="RHEA:13285"/>
        <dbReference type="ChEBI" id="CHEBI:15378"/>
        <dbReference type="ChEBI" id="CHEBI:29985"/>
        <dbReference type="ChEBI" id="CHEBI:30616"/>
        <dbReference type="ChEBI" id="CHEBI:35235"/>
        <dbReference type="ChEBI" id="CHEBI:43474"/>
        <dbReference type="ChEBI" id="CHEBI:58173"/>
        <dbReference type="ChEBI" id="CHEBI:456216"/>
        <dbReference type="EC" id="6.3.2.2"/>
    </reaction>
</comment>
<dbReference type="NCBIfam" id="NF010041">
    <property type="entry name" value="PRK13517.1-1"/>
    <property type="match status" value="1"/>
</dbReference>
<dbReference type="HAMAP" id="MF_01609">
    <property type="entry name" value="Glu_cys_ligase_2"/>
    <property type="match status" value="1"/>
</dbReference>
<dbReference type="GO" id="GO:0005524">
    <property type="term" value="F:ATP binding"/>
    <property type="evidence" value="ECO:0007669"/>
    <property type="project" value="UniProtKB-KW"/>
</dbReference>
<evidence type="ECO:0000256" key="5">
    <source>
        <dbReference type="HAMAP-Rule" id="MF_01609"/>
    </source>
</evidence>
<dbReference type="OrthoDB" id="9803842at2"/>
<dbReference type="GO" id="GO:0042398">
    <property type="term" value="P:modified amino acid biosynthetic process"/>
    <property type="evidence" value="ECO:0007669"/>
    <property type="project" value="InterPro"/>
</dbReference>
<protein>
    <recommendedName>
        <fullName evidence="5">Putative glutamate--cysteine ligase 2</fullName>
        <ecNumber evidence="5">6.3.2.2</ecNumber>
    </recommendedName>
    <alternativeName>
        <fullName evidence="5">Gamma-glutamylcysteine synthetase 2</fullName>
        <shortName evidence="5">GCS 2</shortName>
        <shortName evidence="5">Gamma-GCS 2</shortName>
    </alternativeName>
</protein>
<dbReference type="NCBIfam" id="TIGR02050">
    <property type="entry name" value="gshA_cyan_rel"/>
    <property type="match status" value="1"/>
</dbReference>
<sequence length="385" mass="42679">MEERRSPLRTVGVEEELLLVDRESGEPRALSSAVLARAARDTGESSGAEKQADDYREPEEETFERELHGQQLEFATQPRSDMSDLADEVARWRADAARHAGDVGAAVAALATSPLPVNPAVNTGSRFQWMEQQFGLTTQEQLTCGCHVHVSVDSDEEGVAVIDRIRSWLPVLVALSANSPFWQGNDSLYSSYRSRVWGRWPMAGPTEIFGSAARYEEQVAEMTATGVLRDRGMVYFDARLSHRYPTVEIRVSDVCLEATSTVLIATLARALVETAARDWRADRPPLPHGVASLRLANWRAGRSGLDDTLLHPVTMRPAPSEEVVHALLDHVRDALEDTGDLDLAHSTTEDLLKHGNGARVQRDLLERTGRLREVVKECVRRTSPE</sequence>
<dbReference type="GO" id="GO:0004357">
    <property type="term" value="F:glutamate-cysteine ligase activity"/>
    <property type="evidence" value="ECO:0007669"/>
    <property type="project" value="UniProtKB-EC"/>
</dbReference>
<keyword evidence="1 5" id="KW-0436">Ligase</keyword>
<proteinExistence type="inferred from homology"/>
<accession>A0A5P2BRW7</accession>
<dbReference type="InterPro" id="IPR050141">
    <property type="entry name" value="GCL_type2/YbdK_subfam"/>
</dbReference>
<dbReference type="Gene3D" id="3.30.590.20">
    <property type="match status" value="1"/>
</dbReference>
<dbReference type="EMBL" id="CP029192">
    <property type="protein sequence ID" value="QES32710.1"/>
    <property type="molecule type" value="Genomic_DNA"/>
</dbReference>
<keyword evidence="2 5" id="KW-0547">Nucleotide-binding</keyword>
<comment type="function">
    <text evidence="5">ATP-dependent carboxylate-amine ligase which exhibits weak glutamate--cysteine ligase activity.</text>
</comment>
<feature type="region of interest" description="Disordered" evidence="6">
    <location>
        <begin position="22"/>
        <end position="81"/>
    </location>
</feature>
<reference evidence="7 8" key="1">
    <citation type="submission" date="2018-05" db="EMBL/GenBank/DDBJ databases">
        <title>Streptomyces venezuelae.</title>
        <authorList>
            <person name="Kim W."/>
            <person name="Lee N."/>
            <person name="Cho B.-K."/>
        </authorList>
    </citation>
    <scope>NUCLEOTIDE SEQUENCE [LARGE SCALE GENOMIC DNA]</scope>
    <source>
        <strain evidence="7 8">ATCC 14584</strain>
    </source>
</reference>
<dbReference type="EC" id="6.3.2.2" evidence="5"/>
<evidence type="ECO:0000256" key="6">
    <source>
        <dbReference type="SAM" id="MobiDB-lite"/>
    </source>
</evidence>
<organism evidence="7 8">
    <name type="scientific">Streptomyces venezuelae</name>
    <dbReference type="NCBI Taxonomy" id="54571"/>
    <lineage>
        <taxon>Bacteria</taxon>
        <taxon>Bacillati</taxon>
        <taxon>Actinomycetota</taxon>
        <taxon>Actinomycetes</taxon>
        <taxon>Kitasatosporales</taxon>
        <taxon>Streptomycetaceae</taxon>
        <taxon>Streptomyces</taxon>
    </lineage>
</organism>
<dbReference type="InterPro" id="IPR011793">
    <property type="entry name" value="YbdK"/>
</dbReference>
<evidence type="ECO:0000256" key="4">
    <source>
        <dbReference type="ARBA" id="ARBA00048819"/>
    </source>
</evidence>
<dbReference type="SUPFAM" id="SSF55931">
    <property type="entry name" value="Glutamine synthetase/guanido kinase"/>
    <property type="match status" value="1"/>
</dbReference>
<feature type="compositionally biased region" description="Low complexity" evidence="6">
    <location>
        <begin position="28"/>
        <end position="37"/>
    </location>
</feature>
<evidence type="ECO:0000256" key="3">
    <source>
        <dbReference type="ARBA" id="ARBA00022840"/>
    </source>
</evidence>
<evidence type="ECO:0000313" key="8">
    <source>
        <dbReference type="Proteomes" id="UP000322927"/>
    </source>
</evidence>